<dbReference type="STRING" id="1121001.SAMN02745857_01133"/>
<dbReference type="InterPro" id="IPR045584">
    <property type="entry name" value="Pilin-like"/>
</dbReference>
<keyword evidence="6" id="KW-0812">Transmembrane</keyword>
<comment type="subcellular location">
    <subcellularLocation>
        <location evidence="1">Cell inner membrane</location>
        <topology evidence="1">Single-pass membrane protein</topology>
    </subcellularLocation>
</comment>
<gene>
    <name evidence="12" type="ORF">SAMN02745857_01133</name>
</gene>
<evidence type="ECO:0000256" key="3">
    <source>
        <dbReference type="ARBA" id="ARBA00022475"/>
    </source>
</evidence>
<evidence type="ECO:0000256" key="7">
    <source>
        <dbReference type="ARBA" id="ARBA00022989"/>
    </source>
</evidence>
<dbReference type="GO" id="GO:0015628">
    <property type="term" value="P:protein secretion by the type II secretion system"/>
    <property type="evidence" value="ECO:0007669"/>
    <property type="project" value="InterPro"/>
</dbReference>
<dbReference type="InterPro" id="IPR012902">
    <property type="entry name" value="N_methyl_site"/>
</dbReference>
<evidence type="ECO:0000256" key="2">
    <source>
        <dbReference type="ARBA" id="ARBA00021549"/>
    </source>
</evidence>
<keyword evidence="4" id="KW-0488">Methylation</keyword>
<reference evidence="12 13" key="1">
    <citation type="submission" date="2017-04" db="EMBL/GenBank/DDBJ databases">
        <authorList>
            <person name="Afonso C.L."/>
            <person name="Miller P.J."/>
            <person name="Scott M.A."/>
            <person name="Spackman E."/>
            <person name="Goraichik I."/>
            <person name="Dimitrov K.M."/>
            <person name="Suarez D.L."/>
            <person name="Swayne D.E."/>
        </authorList>
    </citation>
    <scope>NUCLEOTIDE SEQUENCE [LARGE SCALE GENOMIC DNA]</scope>
    <source>
        <strain evidence="12 13">DSM 23236</strain>
    </source>
</reference>
<dbReference type="GO" id="GO:0015627">
    <property type="term" value="C:type II protein secretion system complex"/>
    <property type="evidence" value="ECO:0007669"/>
    <property type="project" value="InterPro"/>
</dbReference>
<sequence length="205" mass="21998">MLNHMNLRHTRGFTMVELAIAIAILGLLFAFAAPSVSTMIRNTQIRNAAESIQNGLQLARTAALRQNRNVSFWLVSSTDPKNLDSSCTTSATGPSWMVSVNDPTGKCDITVSDSTDPMTVDKHAAGEGSLNTVLTSQPTSGADRVTFNGLGQRISGSNQYTQINIALNNASSDDRPMRIEIGTGGLIRMCDPSVTASTDSRRCLY</sequence>
<dbReference type="Pfam" id="PF07963">
    <property type="entry name" value="N_methyl"/>
    <property type="match status" value="1"/>
</dbReference>
<evidence type="ECO:0000256" key="6">
    <source>
        <dbReference type="ARBA" id="ARBA00022692"/>
    </source>
</evidence>
<dbReference type="SUPFAM" id="SSF54523">
    <property type="entry name" value="Pili subunits"/>
    <property type="match status" value="1"/>
</dbReference>
<evidence type="ECO:0000256" key="8">
    <source>
        <dbReference type="ARBA" id="ARBA00023136"/>
    </source>
</evidence>
<evidence type="ECO:0000256" key="9">
    <source>
        <dbReference type="ARBA" id="ARBA00025772"/>
    </source>
</evidence>
<dbReference type="RefSeq" id="WP_084089892.1">
    <property type="nucleotide sequence ID" value="NZ_FWXD01000005.1"/>
</dbReference>
<accession>A0A1W1XB99</accession>
<dbReference type="Gene3D" id="3.55.40.10">
    <property type="entry name" value="minor pseudopilin epsh domain"/>
    <property type="match status" value="1"/>
</dbReference>
<keyword evidence="7" id="KW-1133">Transmembrane helix</keyword>
<keyword evidence="13" id="KW-1185">Reference proteome</keyword>
<dbReference type="OrthoDB" id="5956286at2"/>
<dbReference type="NCBIfam" id="TIGR02532">
    <property type="entry name" value="IV_pilin_GFxxxE"/>
    <property type="match status" value="1"/>
</dbReference>
<evidence type="ECO:0000256" key="1">
    <source>
        <dbReference type="ARBA" id="ARBA00004377"/>
    </source>
</evidence>
<keyword evidence="3" id="KW-1003">Cell membrane</keyword>
<organism evidence="12 13">
    <name type="scientific">Andreprevotia lacus DSM 23236</name>
    <dbReference type="NCBI Taxonomy" id="1121001"/>
    <lineage>
        <taxon>Bacteria</taxon>
        <taxon>Pseudomonadati</taxon>
        <taxon>Pseudomonadota</taxon>
        <taxon>Betaproteobacteria</taxon>
        <taxon>Neisseriales</taxon>
        <taxon>Chitinibacteraceae</taxon>
        <taxon>Andreprevotia</taxon>
    </lineage>
</organism>
<comment type="similarity">
    <text evidence="9">Belongs to the GSP H family.</text>
</comment>
<evidence type="ECO:0000256" key="5">
    <source>
        <dbReference type="ARBA" id="ARBA00022519"/>
    </source>
</evidence>
<protein>
    <recommendedName>
        <fullName evidence="2">Type II secretion system protein H</fullName>
    </recommendedName>
    <alternativeName>
        <fullName evidence="10">General secretion pathway protein H</fullName>
    </alternativeName>
</protein>
<evidence type="ECO:0000313" key="13">
    <source>
        <dbReference type="Proteomes" id="UP000192761"/>
    </source>
</evidence>
<evidence type="ECO:0000256" key="4">
    <source>
        <dbReference type="ARBA" id="ARBA00022481"/>
    </source>
</evidence>
<dbReference type="EMBL" id="FWXD01000005">
    <property type="protein sequence ID" value="SMC21123.1"/>
    <property type="molecule type" value="Genomic_DNA"/>
</dbReference>
<keyword evidence="8" id="KW-0472">Membrane</keyword>
<keyword evidence="5" id="KW-0997">Cell inner membrane</keyword>
<dbReference type="Pfam" id="PF12019">
    <property type="entry name" value="GspH"/>
    <property type="match status" value="1"/>
</dbReference>
<name>A0A1W1XB99_9NEIS</name>
<evidence type="ECO:0000259" key="11">
    <source>
        <dbReference type="Pfam" id="PF12019"/>
    </source>
</evidence>
<dbReference type="InterPro" id="IPR022346">
    <property type="entry name" value="T2SS_GspH"/>
</dbReference>
<evidence type="ECO:0000313" key="12">
    <source>
        <dbReference type="EMBL" id="SMC21123.1"/>
    </source>
</evidence>
<feature type="domain" description="General secretion pathway GspH" evidence="11">
    <location>
        <begin position="48"/>
        <end position="185"/>
    </location>
</feature>
<proteinExistence type="inferred from homology"/>
<dbReference type="GO" id="GO:0005886">
    <property type="term" value="C:plasma membrane"/>
    <property type="evidence" value="ECO:0007669"/>
    <property type="project" value="UniProtKB-SubCell"/>
</dbReference>
<evidence type="ECO:0000256" key="10">
    <source>
        <dbReference type="ARBA" id="ARBA00030775"/>
    </source>
</evidence>
<dbReference type="Proteomes" id="UP000192761">
    <property type="component" value="Unassembled WGS sequence"/>
</dbReference>
<dbReference type="AlphaFoldDB" id="A0A1W1XB99"/>